<dbReference type="HOGENOM" id="CLU_081487_0_0_1"/>
<accession>W1PWP8</accession>
<dbReference type="Proteomes" id="UP000017836">
    <property type="component" value="Unassembled WGS sequence"/>
</dbReference>
<dbReference type="AlphaFoldDB" id="W1PWP8"/>
<feature type="non-terminal residue" evidence="2">
    <location>
        <position position="1"/>
    </location>
</feature>
<keyword evidence="3" id="KW-1185">Reference proteome</keyword>
<dbReference type="EMBL" id="KI392616">
    <property type="protein sequence ID" value="ERN12206.1"/>
    <property type="molecule type" value="Genomic_DNA"/>
</dbReference>
<feature type="region of interest" description="Disordered" evidence="1">
    <location>
        <begin position="38"/>
        <end position="95"/>
    </location>
</feature>
<dbReference type="Gramene" id="ERN12206">
    <property type="protein sequence ID" value="ERN12206"/>
    <property type="gene ID" value="AMTR_s00034p00178310"/>
</dbReference>
<proteinExistence type="predicted"/>
<name>W1PWP8_AMBTC</name>
<evidence type="ECO:0000313" key="2">
    <source>
        <dbReference type="EMBL" id="ERN12206.1"/>
    </source>
</evidence>
<protein>
    <submittedName>
        <fullName evidence="2">Uncharacterized protein</fullName>
    </submittedName>
</protein>
<evidence type="ECO:0000313" key="3">
    <source>
        <dbReference type="Proteomes" id="UP000017836"/>
    </source>
</evidence>
<reference evidence="3" key="1">
    <citation type="journal article" date="2013" name="Science">
        <title>The Amborella genome and the evolution of flowering plants.</title>
        <authorList>
            <consortium name="Amborella Genome Project"/>
        </authorList>
    </citation>
    <scope>NUCLEOTIDE SEQUENCE [LARGE SCALE GENOMIC DNA]</scope>
</reference>
<gene>
    <name evidence="2" type="ORF">AMTR_s00034p00178310</name>
</gene>
<feature type="compositionally biased region" description="Basic and acidic residues" evidence="1">
    <location>
        <begin position="49"/>
        <end position="65"/>
    </location>
</feature>
<organism evidence="2 3">
    <name type="scientific">Amborella trichopoda</name>
    <dbReference type="NCBI Taxonomy" id="13333"/>
    <lineage>
        <taxon>Eukaryota</taxon>
        <taxon>Viridiplantae</taxon>
        <taxon>Streptophyta</taxon>
        <taxon>Embryophyta</taxon>
        <taxon>Tracheophyta</taxon>
        <taxon>Spermatophyta</taxon>
        <taxon>Magnoliopsida</taxon>
        <taxon>Amborellales</taxon>
        <taxon>Amborellaceae</taxon>
        <taxon>Amborella</taxon>
    </lineage>
</organism>
<sequence>GRVVLGREERPAQDLNALICNGPYTGLAARPKRGMIAPIISEPGSEPLRGWEEKQGGQKRWETKGPKSVPALLKRGTHMSKKGLSTSAMSPSPPHVKRARVEACTISTQPPTTSTLAPRVEPETTVARLKKSSLTSFSLRHELRGTSSTAEVVVTPPVGSPTGSPACYSMSPREVLCAFTEEGNGEAIDEVSNAETVVSEVPSPIPA</sequence>
<evidence type="ECO:0000256" key="1">
    <source>
        <dbReference type="SAM" id="MobiDB-lite"/>
    </source>
</evidence>